<dbReference type="EMBL" id="CP023284">
    <property type="protein sequence ID" value="ATA55569.1"/>
    <property type="molecule type" value="Genomic_DNA"/>
</dbReference>
<evidence type="ECO:0000313" key="3">
    <source>
        <dbReference type="Proteomes" id="UP000217154"/>
    </source>
</evidence>
<proteinExistence type="predicted"/>
<organism evidence="2 3">
    <name type="scientific">Variovorax boronicumulans</name>
    <dbReference type="NCBI Taxonomy" id="436515"/>
    <lineage>
        <taxon>Bacteria</taxon>
        <taxon>Pseudomonadati</taxon>
        <taxon>Pseudomonadota</taxon>
        <taxon>Betaproteobacteria</taxon>
        <taxon>Burkholderiales</taxon>
        <taxon>Comamonadaceae</taxon>
        <taxon>Variovorax</taxon>
    </lineage>
</organism>
<gene>
    <name evidence="2" type="ORF">CKY39_21815</name>
</gene>
<protein>
    <submittedName>
        <fullName evidence="2">Transcriptional regulator</fullName>
    </submittedName>
</protein>
<evidence type="ECO:0000259" key="1">
    <source>
        <dbReference type="Pfam" id="PF12973"/>
    </source>
</evidence>
<dbReference type="Gene3D" id="2.60.120.10">
    <property type="entry name" value="Jelly Rolls"/>
    <property type="match status" value="1"/>
</dbReference>
<dbReference type="InterPro" id="IPR025979">
    <property type="entry name" value="ChrR-like_cupin_dom"/>
</dbReference>
<dbReference type="InterPro" id="IPR014710">
    <property type="entry name" value="RmlC-like_jellyroll"/>
</dbReference>
<evidence type="ECO:0000313" key="2">
    <source>
        <dbReference type="EMBL" id="ATA55569.1"/>
    </source>
</evidence>
<dbReference type="InterPro" id="IPR041916">
    <property type="entry name" value="Anti_sigma_zinc_sf"/>
</dbReference>
<name>A0A250DNK5_9BURK</name>
<feature type="domain" description="ChrR-like cupin" evidence="1">
    <location>
        <begin position="100"/>
        <end position="195"/>
    </location>
</feature>
<dbReference type="AlphaFoldDB" id="A0A250DNK5"/>
<dbReference type="Gene3D" id="1.10.10.1320">
    <property type="entry name" value="Anti-sigma factor, zinc-finger domain"/>
    <property type="match status" value="1"/>
</dbReference>
<dbReference type="CDD" id="cd20301">
    <property type="entry name" value="cupin_ChrR"/>
    <property type="match status" value="1"/>
</dbReference>
<dbReference type="RefSeq" id="WP_095745919.1">
    <property type="nucleotide sequence ID" value="NZ_CP023284.1"/>
</dbReference>
<accession>A0A250DNK5</accession>
<dbReference type="KEGG" id="vbo:CKY39_21815"/>
<sequence length="218" mass="23599">MDIRHHPDDDLLLAGSSGHLPAGMRLVLASHLELCPLCRERARALDAVGGILLDGLEAAPMADDALARTWARIDAHEGAEPARVRVSAPPPLPPGARWPRALAHCSATPWRWIGPGMRWSRVTVPEAPEANVFLLRIAAGKYLPQHTHQGQEFTQVLHGRFHDGRALFGPGDFDAADAEINHQPVVQDGSECICLASLDGRLRFDGAIARFFGALVGM</sequence>
<dbReference type="Pfam" id="PF12973">
    <property type="entry name" value="Cupin_7"/>
    <property type="match status" value="1"/>
</dbReference>
<dbReference type="InterPro" id="IPR012807">
    <property type="entry name" value="Anti-sigma_ChrR"/>
</dbReference>
<reference evidence="2 3" key="1">
    <citation type="submission" date="2017-09" db="EMBL/GenBank/DDBJ databases">
        <title>The diverse metabolic capabilities of V. boronicumulans make it an excellent choice for continued studies on novel biodegradation.</title>
        <authorList>
            <person name="Sun S."/>
        </authorList>
    </citation>
    <scope>NUCLEOTIDE SEQUENCE [LARGE SCALE GENOMIC DNA]</scope>
    <source>
        <strain evidence="2 3">J1</strain>
    </source>
</reference>
<dbReference type="SUPFAM" id="SSF51182">
    <property type="entry name" value="RmlC-like cupins"/>
    <property type="match status" value="1"/>
</dbReference>
<dbReference type="InterPro" id="IPR011051">
    <property type="entry name" value="RmlC_Cupin_sf"/>
</dbReference>
<dbReference type="Proteomes" id="UP000217154">
    <property type="component" value="Chromosome"/>
</dbReference>
<dbReference type="NCBIfam" id="TIGR02451">
    <property type="entry name" value="anti_sig_ChrR"/>
    <property type="match status" value="1"/>
</dbReference>